<gene>
    <name evidence="7" type="ORF">ymoll0001_34200</name>
</gene>
<evidence type="ECO:0000313" key="7">
    <source>
        <dbReference type="EMBL" id="EEQ08660.1"/>
    </source>
</evidence>
<evidence type="ECO:0000256" key="4">
    <source>
        <dbReference type="ARBA" id="ARBA00022989"/>
    </source>
</evidence>
<comment type="caution">
    <text evidence="7">The sequence shown here is derived from an EMBL/GenBank/DDBJ whole genome shotgun (WGS) entry which is preliminary data.</text>
</comment>
<keyword evidence="3 6" id="KW-0812">Transmembrane</keyword>
<feature type="transmembrane region" description="Helical" evidence="6">
    <location>
        <begin position="236"/>
        <end position="256"/>
    </location>
</feature>
<keyword evidence="4 6" id="KW-1133">Transmembrane helix</keyword>
<evidence type="ECO:0000256" key="2">
    <source>
        <dbReference type="ARBA" id="ARBA00007511"/>
    </source>
</evidence>
<feature type="transmembrane region" description="Helical" evidence="6">
    <location>
        <begin position="143"/>
        <end position="162"/>
    </location>
</feature>
<evidence type="ECO:0000256" key="6">
    <source>
        <dbReference type="SAM" id="Phobius"/>
    </source>
</evidence>
<dbReference type="InterPro" id="IPR005496">
    <property type="entry name" value="Integral_membrane_TerC"/>
</dbReference>
<keyword evidence="8" id="KW-1185">Reference proteome</keyword>
<evidence type="ECO:0000256" key="5">
    <source>
        <dbReference type="ARBA" id="ARBA00023136"/>
    </source>
</evidence>
<dbReference type="GeneID" id="57916585"/>
<dbReference type="EMBL" id="AALD02000079">
    <property type="protein sequence ID" value="EEQ08660.1"/>
    <property type="molecule type" value="Genomic_DNA"/>
</dbReference>
<dbReference type="Pfam" id="PF03741">
    <property type="entry name" value="TerC"/>
    <property type="match status" value="1"/>
</dbReference>
<dbReference type="PANTHER" id="PTHR30238">
    <property type="entry name" value="MEMBRANE BOUND PREDICTED REDOX MODULATOR"/>
    <property type="match status" value="1"/>
</dbReference>
<feature type="transmembrane region" description="Helical" evidence="6">
    <location>
        <begin position="206"/>
        <end position="230"/>
    </location>
</feature>
<accession>A0ABP2EDN7</accession>
<feature type="transmembrane region" description="Helical" evidence="6">
    <location>
        <begin position="84"/>
        <end position="106"/>
    </location>
</feature>
<comment type="subcellular location">
    <subcellularLocation>
        <location evidence="1">Membrane</location>
        <topology evidence="1">Multi-pass membrane protein</topology>
    </subcellularLocation>
</comment>
<protein>
    <submittedName>
        <fullName evidence="7">Inner membrane protein alx</fullName>
    </submittedName>
</protein>
<keyword evidence="5 6" id="KW-0472">Membrane</keyword>
<dbReference type="Proteomes" id="UP000003027">
    <property type="component" value="Unassembled WGS sequence"/>
</dbReference>
<sequence length="331" mass="36933">MMNTVGTPLLWGSFAVVVTIMLAIDLLLQGRRGSQTMTLRQAACWSLVWVSLSLLFNAGFWWYLAETVGREVADKQALAFLTGYLIEKALAVDNVFVWLMLFSYFAVPANLQRRVLIYGVLGAIVLRTIMIFAGSWLVSQFSWILYLFGAFLLFTGIKMALAKEDDTPIGEKPLVRWIRNHLRMTDELHGDRFTVRKNGLLYATPLVLVLILVELSDVIFAVDSIPAIFAVTTDPFIVLTSNLFAILGLRAMYFLLASVAERFSMLKYGLSVILVFIGTKMMLIDLFHIPIGISLGVVAGILALTLLINVWVNHRTDRRSAADKATDKSSS</sequence>
<name>A0ABP2EDN7_YERMW</name>
<feature type="transmembrane region" description="Helical" evidence="6">
    <location>
        <begin position="115"/>
        <end position="137"/>
    </location>
</feature>
<dbReference type="NCBIfam" id="TIGR03718">
    <property type="entry name" value="R_switched_Alx"/>
    <property type="match status" value="1"/>
</dbReference>
<feature type="transmembrane region" description="Helical" evidence="6">
    <location>
        <begin position="293"/>
        <end position="312"/>
    </location>
</feature>
<evidence type="ECO:0000256" key="1">
    <source>
        <dbReference type="ARBA" id="ARBA00004141"/>
    </source>
</evidence>
<organism evidence="7 8">
    <name type="scientific">Yersinia mollaretii (strain ATCC 43969 / DSM 18520 / CIP 103324 / CNY 7263 / WAIP 204)</name>
    <dbReference type="NCBI Taxonomy" id="349967"/>
    <lineage>
        <taxon>Bacteria</taxon>
        <taxon>Pseudomonadati</taxon>
        <taxon>Pseudomonadota</taxon>
        <taxon>Gammaproteobacteria</taxon>
        <taxon>Enterobacterales</taxon>
        <taxon>Yersiniaceae</taxon>
        <taxon>Yersinia</taxon>
    </lineage>
</organism>
<feature type="transmembrane region" description="Helical" evidence="6">
    <location>
        <begin position="268"/>
        <end position="287"/>
    </location>
</feature>
<comment type="similarity">
    <text evidence="2">Belongs to the TerC family.</text>
</comment>
<evidence type="ECO:0000256" key="3">
    <source>
        <dbReference type="ARBA" id="ARBA00022692"/>
    </source>
</evidence>
<dbReference type="RefSeq" id="WP_004878075.1">
    <property type="nucleotide sequence ID" value="NZ_AALD02000079.1"/>
</dbReference>
<dbReference type="InterPro" id="IPR022369">
    <property type="entry name" value="Integral_membrane_TerC_rswitch"/>
</dbReference>
<reference evidence="7" key="1">
    <citation type="submission" date="2008-12" db="EMBL/GenBank/DDBJ databases">
        <title>Annotation of the Yersinia mollaretii ATCC 43969 genome.</title>
        <authorList>
            <person name="Read T.D."/>
            <person name="Akmal A."/>
            <person name="Bishop-Lilly K."/>
            <person name="Chen P.E."/>
            <person name="Cook C."/>
            <person name="Kiley M.P."/>
            <person name="Lentz S."/>
            <person name="Mateczun A."/>
            <person name="Nagarajan N."/>
            <person name="Nolan N."/>
            <person name="Osborne B.I."/>
            <person name="Pop M."/>
            <person name="Sozhamannan S."/>
            <person name="Stewart A.C."/>
            <person name="Sulakvelidze A."/>
            <person name="Thomason B."/>
            <person name="Willner K."/>
            <person name="Zwick M.E."/>
        </authorList>
    </citation>
    <scope>NUCLEOTIDE SEQUENCE [LARGE SCALE GENOMIC DNA]</scope>
    <source>
        <strain evidence="7">ATCC 43969</strain>
    </source>
</reference>
<feature type="transmembrane region" description="Helical" evidence="6">
    <location>
        <begin position="42"/>
        <end position="64"/>
    </location>
</feature>
<feature type="transmembrane region" description="Helical" evidence="6">
    <location>
        <begin position="12"/>
        <end position="30"/>
    </location>
</feature>
<dbReference type="PANTHER" id="PTHR30238:SF0">
    <property type="entry name" value="THYLAKOID MEMBRANE PROTEIN TERC, CHLOROPLASTIC"/>
    <property type="match status" value="1"/>
</dbReference>
<proteinExistence type="inferred from homology"/>
<evidence type="ECO:0000313" key="8">
    <source>
        <dbReference type="Proteomes" id="UP000003027"/>
    </source>
</evidence>